<keyword evidence="12" id="KW-1185">Reference proteome</keyword>
<dbReference type="Pfam" id="PF05922">
    <property type="entry name" value="Inhibitor_I9"/>
    <property type="match status" value="1"/>
</dbReference>
<evidence type="ECO:0000313" key="12">
    <source>
        <dbReference type="Proteomes" id="UP000070501"/>
    </source>
</evidence>
<feature type="active site" description="Charge relay system" evidence="6">
    <location>
        <position position="196"/>
    </location>
</feature>
<dbReference type="PROSITE" id="PS00136">
    <property type="entry name" value="SUBTILASE_ASP"/>
    <property type="match status" value="1"/>
</dbReference>
<dbReference type="Pfam" id="PF00082">
    <property type="entry name" value="Peptidase_S8"/>
    <property type="match status" value="1"/>
</dbReference>
<sequence length="407" mass="42558">MVGFKTLAILAAGLLPVASALPKPYYKATQIDHDVIAGQYIVTLNKDLDEASVANHYSFASAIHARSGSGTWGIRKQWKLTNFNGYSGHFDEATIEQIRADSCVFAVEPNRARHLMVVETQRNAPWGLASISSSGSGNGTNSTSSSYSYESAAGEGQFAYIVDTGILDTHEEFDGGRGVKGYNAVADVPFEDKDGHGTHVAGTICGKTYGVAKKATCVAVKVFDGGSSTTETVLDGYNWAVEDIKKQGREAKSVISMSLGGARSDAENRIVEQAFAEGILTVVAAGNDGADASKYSPASAPNAVTVGAADNTNTRAKFSNFGAVVDIFAPGVDIKSAWIGDDSATEILDGTSMATPHVSGLILYLKSVFAGQLDSPAAATKKLLELAVPGIKDPKGANVRAYNGVKA</sequence>
<gene>
    <name evidence="11" type="ORF">Micbo1qcDRAFT_194926</name>
</gene>
<evidence type="ECO:0000256" key="4">
    <source>
        <dbReference type="ARBA" id="ARBA00022801"/>
    </source>
</evidence>
<dbReference type="Proteomes" id="UP000070501">
    <property type="component" value="Unassembled WGS sequence"/>
</dbReference>
<evidence type="ECO:0000256" key="1">
    <source>
        <dbReference type="ARBA" id="ARBA00011073"/>
    </source>
</evidence>
<proteinExistence type="inferred from homology"/>
<evidence type="ECO:0000256" key="7">
    <source>
        <dbReference type="RuleBase" id="RU003355"/>
    </source>
</evidence>
<dbReference type="PROSITE" id="PS00137">
    <property type="entry name" value="SUBTILASE_HIS"/>
    <property type="match status" value="1"/>
</dbReference>
<dbReference type="InParanoid" id="A0A136J4A8"/>
<dbReference type="InterPro" id="IPR050131">
    <property type="entry name" value="Peptidase_S8_subtilisin-like"/>
</dbReference>
<dbReference type="OrthoDB" id="206201at2759"/>
<feature type="domain" description="Inhibitor I9" evidence="10">
    <location>
        <begin position="39"/>
        <end position="116"/>
    </location>
</feature>
<keyword evidence="4 6" id="KW-0378">Hydrolase</keyword>
<dbReference type="InterPro" id="IPR010259">
    <property type="entry name" value="S8pro/Inhibitor_I9"/>
</dbReference>
<keyword evidence="5 6" id="KW-0720">Serine protease</keyword>
<reference evidence="12" key="1">
    <citation type="submission" date="2016-02" db="EMBL/GenBank/DDBJ databases">
        <title>Draft genome sequence of Microdochium bolleyi, a fungal endophyte of beachgrass.</title>
        <authorList>
            <consortium name="DOE Joint Genome Institute"/>
            <person name="David A.S."/>
            <person name="May G."/>
            <person name="Haridas S."/>
            <person name="Lim J."/>
            <person name="Wang M."/>
            <person name="Labutti K."/>
            <person name="Lipzen A."/>
            <person name="Barry K."/>
            <person name="Grigoriev I.V."/>
        </authorList>
    </citation>
    <scope>NUCLEOTIDE SEQUENCE [LARGE SCALE GENOMIC DNA]</scope>
    <source>
        <strain evidence="12">J235TASD1</strain>
    </source>
</reference>
<accession>A0A136J4A8</accession>
<dbReference type="Gene3D" id="3.40.50.200">
    <property type="entry name" value="Peptidase S8/S53 domain"/>
    <property type="match status" value="1"/>
</dbReference>
<feature type="chain" id="PRO_5007293457" evidence="8">
    <location>
        <begin position="21"/>
        <end position="407"/>
    </location>
</feature>
<dbReference type="PROSITE" id="PS00138">
    <property type="entry name" value="SUBTILASE_SER"/>
    <property type="match status" value="1"/>
</dbReference>
<dbReference type="PROSITE" id="PS51892">
    <property type="entry name" value="SUBTILASE"/>
    <property type="match status" value="1"/>
</dbReference>
<feature type="active site" description="Charge relay system" evidence="6">
    <location>
        <position position="163"/>
    </location>
</feature>
<dbReference type="InterPro" id="IPR036852">
    <property type="entry name" value="Peptidase_S8/S53_dom_sf"/>
</dbReference>
<protein>
    <submittedName>
        <fullName evidence="11">Peptidase S8/S53 domain-containing protein</fullName>
    </submittedName>
</protein>
<dbReference type="GO" id="GO:0006508">
    <property type="term" value="P:proteolysis"/>
    <property type="evidence" value="ECO:0007669"/>
    <property type="project" value="UniProtKB-KW"/>
</dbReference>
<dbReference type="GO" id="GO:0005576">
    <property type="term" value="C:extracellular region"/>
    <property type="evidence" value="ECO:0007669"/>
    <property type="project" value="UniProtKB-ARBA"/>
</dbReference>
<dbReference type="GO" id="GO:0004252">
    <property type="term" value="F:serine-type endopeptidase activity"/>
    <property type="evidence" value="ECO:0007669"/>
    <property type="project" value="UniProtKB-UniRule"/>
</dbReference>
<dbReference type="STRING" id="196109.A0A136J4A8"/>
<dbReference type="InterPro" id="IPR022398">
    <property type="entry name" value="Peptidase_S8_His-AS"/>
</dbReference>
<dbReference type="PANTHER" id="PTHR43806:SF58">
    <property type="entry name" value="ALKALINE PROTEASE 1-RELATED"/>
    <property type="match status" value="1"/>
</dbReference>
<comment type="similarity">
    <text evidence="1 6 7">Belongs to the peptidase S8 family.</text>
</comment>
<dbReference type="PRINTS" id="PR00723">
    <property type="entry name" value="SUBTILISIN"/>
</dbReference>
<evidence type="ECO:0000259" key="10">
    <source>
        <dbReference type="Pfam" id="PF05922"/>
    </source>
</evidence>
<keyword evidence="3 8" id="KW-0732">Signal</keyword>
<dbReference type="PANTHER" id="PTHR43806">
    <property type="entry name" value="PEPTIDASE S8"/>
    <property type="match status" value="1"/>
</dbReference>
<organism evidence="11 12">
    <name type="scientific">Microdochium bolleyi</name>
    <dbReference type="NCBI Taxonomy" id="196109"/>
    <lineage>
        <taxon>Eukaryota</taxon>
        <taxon>Fungi</taxon>
        <taxon>Dikarya</taxon>
        <taxon>Ascomycota</taxon>
        <taxon>Pezizomycotina</taxon>
        <taxon>Sordariomycetes</taxon>
        <taxon>Xylariomycetidae</taxon>
        <taxon>Xylariales</taxon>
        <taxon>Microdochiaceae</taxon>
        <taxon>Microdochium</taxon>
    </lineage>
</organism>
<evidence type="ECO:0000256" key="5">
    <source>
        <dbReference type="ARBA" id="ARBA00022825"/>
    </source>
</evidence>
<feature type="signal peptide" evidence="8">
    <location>
        <begin position="1"/>
        <end position="20"/>
    </location>
</feature>
<dbReference type="InterPro" id="IPR023828">
    <property type="entry name" value="Peptidase_S8_Ser-AS"/>
</dbReference>
<feature type="domain" description="Peptidase S8/S53" evidence="9">
    <location>
        <begin position="161"/>
        <end position="377"/>
    </location>
</feature>
<evidence type="ECO:0000256" key="6">
    <source>
        <dbReference type="PROSITE-ProRule" id="PRU01240"/>
    </source>
</evidence>
<name>A0A136J4A8_9PEZI</name>
<dbReference type="EMBL" id="KQ964249">
    <property type="protein sequence ID" value="KXJ91943.1"/>
    <property type="molecule type" value="Genomic_DNA"/>
</dbReference>
<keyword evidence="2 6" id="KW-0645">Protease</keyword>
<dbReference type="Gene3D" id="3.30.70.80">
    <property type="entry name" value="Peptidase S8 propeptide/proteinase inhibitor I9"/>
    <property type="match status" value="1"/>
</dbReference>
<dbReference type="InterPro" id="IPR037045">
    <property type="entry name" value="S8pro/Inhibitor_I9_sf"/>
</dbReference>
<dbReference type="InterPro" id="IPR023827">
    <property type="entry name" value="Peptidase_S8_Asp-AS"/>
</dbReference>
<evidence type="ECO:0000256" key="3">
    <source>
        <dbReference type="ARBA" id="ARBA00022729"/>
    </source>
</evidence>
<dbReference type="InterPro" id="IPR015500">
    <property type="entry name" value="Peptidase_S8_subtilisin-rel"/>
</dbReference>
<dbReference type="CDD" id="cd04077">
    <property type="entry name" value="Peptidases_S8_PCSK9_ProteinaseK_like"/>
    <property type="match status" value="1"/>
</dbReference>
<dbReference type="AlphaFoldDB" id="A0A136J4A8"/>
<feature type="active site" description="Charge relay system" evidence="6">
    <location>
        <position position="352"/>
    </location>
</feature>
<evidence type="ECO:0000313" key="11">
    <source>
        <dbReference type="EMBL" id="KXJ91943.1"/>
    </source>
</evidence>
<dbReference type="InterPro" id="IPR034193">
    <property type="entry name" value="PCSK9_ProteinaseK-like"/>
</dbReference>
<dbReference type="SUPFAM" id="SSF54897">
    <property type="entry name" value="Protease propeptides/inhibitors"/>
    <property type="match status" value="1"/>
</dbReference>
<dbReference type="InterPro" id="IPR000209">
    <property type="entry name" value="Peptidase_S8/S53_dom"/>
</dbReference>
<evidence type="ECO:0000256" key="8">
    <source>
        <dbReference type="SAM" id="SignalP"/>
    </source>
</evidence>
<dbReference type="FunFam" id="3.40.50.200:FF:000007">
    <property type="entry name" value="Subtilisin-like serine protease"/>
    <property type="match status" value="1"/>
</dbReference>
<evidence type="ECO:0000256" key="2">
    <source>
        <dbReference type="ARBA" id="ARBA00022670"/>
    </source>
</evidence>
<dbReference type="SUPFAM" id="SSF52743">
    <property type="entry name" value="Subtilisin-like"/>
    <property type="match status" value="1"/>
</dbReference>
<evidence type="ECO:0000259" key="9">
    <source>
        <dbReference type="Pfam" id="PF00082"/>
    </source>
</evidence>